<accession>A0ABQ4RR47</accession>
<protein>
    <recommendedName>
        <fullName evidence="1">BioF2-like acetyltransferase domain-containing protein</fullName>
    </recommendedName>
</protein>
<dbReference type="RefSeq" id="WP_238242449.1">
    <property type="nucleotide sequence ID" value="NZ_BPQP01000006.1"/>
</dbReference>
<dbReference type="Proteomes" id="UP001055125">
    <property type="component" value="Unassembled WGS sequence"/>
</dbReference>
<gene>
    <name evidence="2" type="ORF">OCOJLMKI_0439</name>
</gene>
<dbReference type="Gene3D" id="3.40.630.30">
    <property type="match status" value="1"/>
</dbReference>
<keyword evidence="3" id="KW-1185">Reference proteome</keyword>
<feature type="domain" description="BioF2-like acetyltransferase" evidence="1">
    <location>
        <begin position="191"/>
        <end position="335"/>
    </location>
</feature>
<dbReference type="Pfam" id="PF13480">
    <property type="entry name" value="Acetyltransf_6"/>
    <property type="match status" value="1"/>
</dbReference>
<comment type="caution">
    <text evidence="2">The sequence shown here is derived from an EMBL/GenBank/DDBJ whole genome shotgun (WGS) entry which is preliminary data.</text>
</comment>
<reference evidence="2" key="2">
    <citation type="submission" date="2021-08" db="EMBL/GenBank/DDBJ databases">
        <authorList>
            <person name="Tani A."/>
            <person name="Ola A."/>
            <person name="Ogura Y."/>
            <person name="Katsura K."/>
            <person name="Hayashi T."/>
        </authorList>
    </citation>
    <scope>NUCLEOTIDE SEQUENCE</scope>
    <source>
        <strain evidence="2">DSM 19015</strain>
    </source>
</reference>
<name>A0ABQ4RR47_9HYPH</name>
<evidence type="ECO:0000313" key="2">
    <source>
        <dbReference type="EMBL" id="GJD93248.1"/>
    </source>
</evidence>
<proteinExistence type="predicted"/>
<dbReference type="SUPFAM" id="SSF55729">
    <property type="entry name" value="Acyl-CoA N-acyltransferases (Nat)"/>
    <property type="match status" value="1"/>
</dbReference>
<evidence type="ECO:0000313" key="3">
    <source>
        <dbReference type="Proteomes" id="UP001055125"/>
    </source>
</evidence>
<dbReference type="InterPro" id="IPR016181">
    <property type="entry name" value="Acyl_CoA_acyltransferase"/>
</dbReference>
<dbReference type="InterPro" id="IPR038740">
    <property type="entry name" value="BioF2-like_GNAT_dom"/>
</dbReference>
<sequence length="387" mass="42234">MFDGGALSALAAVPGSEDARTFEIVRCPERLRAVGDAWDQLWKRAGGSLFQGHAWIEAWWSTAPAHPRRELAIALCWRGGELEGVLPLVVTRWHGLRVLEWAAKDQTDYCDALLAPGAEASTLVGELWLALNRACRFDLAYLSHLLPDAASRRLIDAAGPVRLRPGSRDTVSLRIEGAGNGQRWFDGLSGKVRKDLRRKRRLLEESGPIRFRLIADDEPLGPVIDRLADLKRGWATAAGLAPPLLDDDAAALRHLVGVMAASRHLRLFVLECGDTIVAGAVAFVEQGATRVYLITHDPAHGRASPGVLLMTDYARWSFDHGIAEVDFLCGEEGFKARFGNRRVVLGALTGARTWRGRLALGLDRARIGARAAVTRSGQSGDADRQDP</sequence>
<evidence type="ECO:0000259" key="1">
    <source>
        <dbReference type="Pfam" id="PF13480"/>
    </source>
</evidence>
<reference evidence="2" key="1">
    <citation type="journal article" date="2021" name="Front. Microbiol.">
        <title>Comprehensive Comparative Genomics and Phenotyping of Methylobacterium Species.</title>
        <authorList>
            <person name="Alessa O."/>
            <person name="Ogura Y."/>
            <person name="Fujitani Y."/>
            <person name="Takami H."/>
            <person name="Hayashi T."/>
            <person name="Sahin N."/>
            <person name="Tani A."/>
        </authorList>
    </citation>
    <scope>NUCLEOTIDE SEQUENCE</scope>
    <source>
        <strain evidence="2">DSM 19015</strain>
    </source>
</reference>
<dbReference type="EMBL" id="BPQP01000006">
    <property type="protein sequence ID" value="GJD93248.1"/>
    <property type="molecule type" value="Genomic_DNA"/>
</dbReference>
<organism evidence="2 3">
    <name type="scientific">Methylobacterium iners</name>
    <dbReference type="NCBI Taxonomy" id="418707"/>
    <lineage>
        <taxon>Bacteria</taxon>
        <taxon>Pseudomonadati</taxon>
        <taxon>Pseudomonadota</taxon>
        <taxon>Alphaproteobacteria</taxon>
        <taxon>Hyphomicrobiales</taxon>
        <taxon>Methylobacteriaceae</taxon>
        <taxon>Methylobacterium</taxon>
    </lineage>
</organism>